<dbReference type="InterPro" id="IPR001969">
    <property type="entry name" value="Aspartic_peptidase_AS"/>
</dbReference>
<keyword evidence="7 10" id="KW-0378">Hydrolase</keyword>
<gene>
    <name evidence="13" type="ORF">F511_02954</name>
</gene>
<dbReference type="Gene3D" id="2.40.70.10">
    <property type="entry name" value="Acid Proteases"/>
    <property type="match status" value="2"/>
</dbReference>
<evidence type="ECO:0000256" key="8">
    <source>
        <dbReference type="ARBA" id="ARBA00023180"/>
    </source>
</evidence>
<dbReference type="AlphaFoldDB" id="A0A2Z7AJY5"/>
<dbReference type="InterPro" id="IPR051708">
    <property type="entry name" value="Plant_Aspart_Prot_A1"/>
</dbReference>
<dbReference type="CDD" id="cd05476">
    <property type="entry name" value="pepsin_A_like_plant"/>
    <property type="match status" value="1"/>
</dbReference>
<dbReference type="PANTHER" id="PTHR47967">
    <property type="entry name" value="OS07G0603500 PROTEIN-RELATED"/>
    <property type="match status" value="1"/>
</dbReference>
<reference evidence="13 14" key="1">
    <citation type="journal article" date="2015" name="Proc. Natl. Acad. Sci. U.S.A.">
        <title>The resurrection genome of Boea hygrometrica: A blueprint for survival of dehydration.</title>
        <authorList>
            <person name="Xiao L."/>
            <person name="Yang G."/>
            <person name="Zhang L."/>
            <person name="Yang X."/>
            <person name="Zhao S."/>
            <person name="Ji Z."/>
            <person name="Zhou Q."/>
            <person name="Hu M."/>
            <person name="Wang Y."/>
            <person name="Chen M."/>
            <person name="Xu Y."/>
            <person name="Jin H."/>
            <person name="Xiao X."/>
            <person name="Hu G."/>
            <person name="Bao F."/>
            <person name="Hu Y."/>
            <person name="Wan P."/>
            <person name="Li L."/>
            <person name="Deng X."/>
            <person name="Kuang T."/>
            <person name="Xiang C."/>
            <person name="Zhu J.K."/>
            <person name="Oliver M.J."/>
            <person name="He Y."/>
        </authorList>
    </citation>
    <scope>NUCLEOTIDE SEQUENCE [LARGE SCALE GENOMIC DNA]</scope>
    <source>
        <strain evidence="14">cv. XS01</strain>
    </source>
</reference>
<keyword evidence="4 10" id="KW-0645">Protease</keyword>
<dbReference type="InterPro" id="IPR033121">
    <property type="entry name" value="PEPTIDASE_A1"/>
</dbReference>
<evidence type="ECO:0000256" key="5">
    <source>
        <dbReference type="ARBA" id="ARBA00022729"/>
    </source>
</evidence>
<evidence type="ECO:0000256" key="2">
    <source>
        <dbReference type="ARBA" id="ARBA00007447"/>
    </source>
</evidence>
<feature type="active site" evidence="9">
    <location>
        <position position="314"/>
    </location>
</feature>
<name>A0A2Z7AJY5_9LAMI</name>
<dbReference type="PRINTS" id="PR00792">
    <property type="entry name" value="PEPSIN"/>
</dbReference>
<comment type="similarity">
    <text evidence="2 10">Belongs to the peptidase A1 family.</text>
</comment>
<evidence type="ECO:0000256" key="10">
    <source>
        <dbReference type="RuleBase" id="RU000454"/>
    </source>
</evidence>
<dbReference type="EMBL" id="KV014877">
    <property type="protein sequence ID" value="KZV21796.1"/>
    <property type="molecule type" value="Genomic_DNA"/>
</dbReference>
<evidence type="ECO:0000256" key="6">
    <source>
        <dbReference type="ARBA" id="ARBA00022750"/>
    </source>
</evidence>
<dbReference type="Pfam" id="PF14543">
    <property type="entry name" value="TAXi_N"/>
    <property type="match status" value="1"/>
</dbReference>
<dbReference type="FunFam" id="2.40.70.10:FF:000016">
    <property type="entry name" value="Probable aspartic protease At2g35615"/>
    <property type="match status" value="1"/>
</dbReference>
<evidence type="ECO:0000256" key="11">
    <source>
        <dbReference type="SAM" id="SignalP"/>
    </source>
</evidence>
<evidence type="ECO:0000256" key="1">
    <source>
        <dbReference type="ARBA" id="ARBA00004613"/>
    </source>
</evidence>
<dbReference type="Proteomes" id="UP000250235">
    <property type="component" value="Unassembled WGS sequence"/>
</dbReference>
<dbReference type="PANTHER" id="PTHR47967:SF66">
    <property type="entry name" value="ASPARTIC PROTEINASE CDR1-RELATED"/>
    <property type="match status" value="1"/>
</dbReference>
<dbReference type="SUPFAM" id="SSF50630">
    <property type="entry name" value="Acid proteases"/>
    <property type="match status" value="1"/>
</dbReference>
<dbReference type="GO" id="GO:0006508">
    <property type="term" value="P:proteolysis"/>
    <property type="evidence" value="ECO:0007669"/>
    <property type="project" value="UniProtKB-KW"/>
</dbReference>
<accession>A0A2Z7AJY5</accession>
<proteinExistence type="inferred from homology"/>
<evidence type="ECO:0000256" key="7">
    <source>
        <dbReference type="ARBA" id="ARBA00022801"/>
    </source>
</evidence>
<dbReference type="GO" id="GO:0005576">
    <property type="term" value="C:extracellular region"/>
    <property type="evidence" value="ECO:0007669"/>
    <property type="project" value="UniProtKB-SubCell"/>
</dbReference>
<evidence type="ECO:0000256" key="4">
    <source>
        <dbReference type="ARBA" id="ARBA00022670"/>
    </source>
</evidence>
<organism evidence="13 14">
    <name type="scientific">Dorcoceras hygrometricum</name>
    <dbReference type="NCBI Taxonomy" id="472368"/>
    <lineage>
        <taxon>Eukaryota</taxon>
        <taxon>Viridiplantae</taxon>
        <taxon>Streptophyta</taxon>
        <taxon>Embryophyta</taxon>
        <taxon>Tracheophyta</taxon>
        <taxon>Spermatophyta</taxon>
        <taxon>Magnoliopsida</taxon>
        <taxon>eudicotyledons</taxon>
        <taxon>Gunneridae</taxon>
        <taxon>Pentapetalae</taxon>
        <taxon>asterids</taxon>
        <taxon>lamiids</taxon>
        <taxon>Lamiales</taxon>
        <taxon>Gesneriaceae</taxon>
        <taxon>Didymocarpoideae</taxon>
        <taxon>Trichosporeae</taxon>
        <taxon>Loxocarpinae</taxon>
        <taxon>Dorcoceras</taxon>
    </lineage>
</organism>
<keyword evidence="8" id="KW-0325">Glycoprotein</keyword>
<evidence type="ECO:0000259" key="12">
    <source>
        <dbReference type="PROSITE" id="PS51767"/>
    </source>
</evidence>
<dbReference type="InterPro" id="IPR032799">
    <property type="entry name" value="TAXi_C"/>
</dbReference>
<dbReference type="InterPro" id="IPR021109">
    <property type="entry name" value="Peptidase_aspartic_dom_sf"/>
</dbReference>
<dbReference type="InterPro" id="IPR034161">
    <property type="entry name" value="Pepsin-like_plant"/>
</dbReference>
<dbReference type="InterPro" id="IPR001461">
    <property type="entry name" value="Aspartic_peptidase_A1"/>
</dbReference>
<dbReference type="PROSITE" id="PS51767">
    <property type="entry name" value="PEPTIDASE_A1"/>
    <property type="match status" value="1"/>
</dbReference>
<evidence type="ECO:0000256" key="9">
    <source>
        <dbReference type="PIRSR" id="PIRSR601461-1"/>
    </source>
</evidence>
<keyword evidence="6 10" id="KW-0064">Aspartyl protease</keyword>
<dbReference type="PROSITE" id="PS00141">
    <property type="entry name" value="ASP_PROTEASE"/>
    <property type="match status" value="1"/>
</dbReference>
<feature type="signal peptide" evidence="11">
    <location>
        <begin position="1"/>
        <end position="25"/>
    </location>
</feature>
<keyword evidence="14" id="KW-1185">Reference proteome</keyword>
<feature type="chain" id="PRO_5016465541" description="Peptidase A1 domain-containing protein" evidence="11">
    <location>
        <begin position="26"/>
        <end position="434"/>
    </location>
</feature>
<evidence type="ECO:0000313" key="13">
    <source>
        <dbReference type="EMBL" id="KZV21796.1"/>
    </source>
</evidence>
<feature type="active site" evidence="9">
    <location>
        <position position="100"/>
    </location>
</feature>
<dbReference type="InterPro" id="IPR032861">
    <property type="entry name" value="TAXi_N"/>
</dbReference>
<evidence type="ECO:0000256" key="3">
    <source>
        <dbReference type="ARBA" id="ARBA00022525"/>
    </source>
</evidence>
<comment type="subcellular location">
    <subcellularLocation>
        <location evidence="1">Secreted</location>
    </subcellularLocation>
</comment>
<protein>
    <recommendedName>
        <fullName evidence="12">Peptidase A1 domain-containing protein</fullName>
    </recommendedName>
</protein>
<feature type="domain" description="Peptidase A1" evidence="12">
    <location>
        <begin position="82"/>
        <end position="427"/>
    </location>
</feature>
<evidence type="ECO:0000313" key="14">
    <source>
        <dbReference type="Proteomes" id="UP000250235"/>
    </source>
</evidence>
<keyword evidence="5 11" id="KW-0732">Signal</keyword>
<dbReference type="OrthoDB" id="2747330at2759"/>
<dbReference type="Pfam" id="PF14541">
    <property type="entry name" value="TAXi_C"/>
    <property type="match status" value="1"/>
</dbReference>
<dbReference type="FunFam" id="2.40.70.10:FF:000050">
    <property type="entry name" value="Aspartic proteinase CDR1"/>
    <property type="match status" value="1"/>
</dbReference>
<keyword evidence="3" id="KW-0964">Secreted</keyword>
<dbReference type="GO" id="GO:0004190">
    <property type="term" value="F:aspartic-type endopeptidase activity"/>
    <property type="evidence" value="ECO:0007669"/>
    <property type="project" value="UniProtKB-KW"/>
</dbReference>
<sequence length="434" mass="46972">MLQYNVAFMSIILAISFATLGVSEATGFTIDLIHRRSLQSPSTTFEGVTDSIQRSFSRARVLSQRRSPQSPSVGMIPDHGEYLMRFHLGTPPVEFLAVADTGSDMTWIQCKPCSGCFEQIAPLFDSKQSSTYKPLSCSSSACKEFPSTSCNTTKNTCRYEMLYGDGSFSNGDLAAETITLGSTTGENVSFRNLIIGCGHANEGGFSNRVNGIFALGGGKGSLITQMRSTTHGKFSYCLVPPHSQTLKPSKLNFGDNAVVSGAGVVTTPMVLKDPYPYYILTLTGFSVGKLRLDYPNKTADVSSNDFVEGNIVIDSGTTLTLLPPELYSKIESALRSQIKAKPIEDPGPFFKLCYSVDEGKRLAIPEIIAHFKGGDVKLAAKNIFARTTNTSICLTLAESRDVAIYGNLAMVDLLIGYDLEKKTVSFKPTDCTKA</sequence>